<dbReference type="Gene3D" id="2.60.40.10">
    <property type="entry name" value="Immunoglobulins"/>
    <property type="match status" value="1"/>
</dbReference>
<accession>A0A0C2FS18</accession>
<name>A0A0C2FS18_9BILA</name>
<dbReference type="InterPro" id="IPR013783">
    <property type="entry name" value="Ig-like_fold"/>
</dbReference>
<dbReference type="InterPro" id="IPR003598">
    <property type="entry name" value="Ig_sub2"/>
</dbReference>
<dbReference type="Proteomes" id="UP000054047">
    <property type="component" value="Unassembled WGS sequence"/>
</dbReference>
<dbReference type="AlphaFoldDB" id="A0A0C2FS18"/>
<protein>
    <submittedName>
        <fullName evidence="2">Immunoglobulin domain protein</fullName>
    </submittedName>
</protein>
<keyword evidence="3" id="KW-1185">Reference proteome</keyword>
<dbReference type="InterPro" id="IPR036179">
    <property type="entry name" value="Ig-like_dom_sf"/>
</dbReference>
<evidence type="ECO:0000313" key="3">
    <source>
        <dbReference type="Proteomes" id="UP000054047"/>
    </source>
</evidence>
<feature type="non-terminal residue" evidence="2">
    <location>
        <position position="119"/>
    </location>
</feature>
<feature type="domain" description="Ig-like" evidence="1">
    <location>
        <begin position="12"/>
        <end position="80"/>
    </location>
</feature>
<sequence length="119" mass="12834">DLEPLPLVTSVGEEVFLSCASPIQDATTAVWKRVDGELPAESNTTRGVLRLPSVSREDEGTYQCTVAKDGVDMVSVVELQVDDFVPVFRGQEALTLPPLSDDEITNLDVILTINTTGES</sequence>
<dbReference type="SMART" id="SM00408">
    <property type="entry name" value="IGc2"/>
    <property type="match status" value="1"/>
</dbReference>
<dbReference type="Pfam" id="PF13895">
    <property type="entry name" value="Ig_2"/>
    <property type="match status" value="1"/>
</dbReference>
<dbReference type="InterPro" id="IPR003599">
    <property type="entry name" value="Ig_sub"/>
</dbReference>
<evidence type="ECO:0000313" key="2">
    <source>
        <dbReference type="EMBL" id="KIH47731.1"/>
    </source>
</evidence>
<organism evidence="2 3">
    <name type="scientific">Ancylostoma duodenale</name>
    <dbReference type="NCBI Taxonomy" id="51022"/>
    <lineage>
        <taxon>Eukaryota</taxon>
        <taxon>Metazoa</taxon>
        <taxon>Ecdysozoa</taxon>
        <taxon>Nematoda</taxon>
        <taxon>Chromadorea</taxon>
        <taxon>Rhabditida</taxon>
        <taxon>Rhabditina</taxon>
        <taxon>Rhabditomorpha</taxon>
        <taxon>Strongyloidea</taxon>
        <taxon>Ancylostomatidae</taxon>
        <taxon>Ancylostomatinae</taxon>
        <taxon>Ancylostoma</taxon>
    </lineage>
</organism>
<dbReference type="InterPro" id="IPR007110">
    <property type="entry name" value="Ig-like_dom"/>
</dbReference>
<dbReference type="SUPFAM" id="SSF48726">
    <property type="entry name" value="Immunoglobulin"/>
    <property type="match status" value="1"/>
</dbReference>
<proteinExistence type="predicted"/>
<reference evidence="2 3" key="1">
    <citation type="submission" date="2013-12" db="EMBL/GenBank/DDBJ databases">
        <title>Draft genome of the parsitic nematode Ancylostoma duodenale.</title>
        <authorList>
            <person name="Mitreva M."/>
        </authorList>
    </citation>
    <scope>NUCLEOTIDE SEQUENCE [LARGE SCALE GENOMIC DNA]</scope>
    <source>
        <strain evidence="2 3">Zhejiang</strain>
    </source>
</reference>
<dbReference type="SMART" id="SM00409">
    <property type="entry name" value="IG"/>
    <property type="match status" value="1"/>
</dbReference>
<evidence type="ECO:0000259" key="1">
    <source>
        <dbReference type="PROSITE" id="PS50835"/>
    </source>
</evidence>
<dbReference type="OrthoDB" id="430340at2759"/>
<gene>
    <name evidence="2" type="ORF">ANCDUO_22204</name>
</gene>
<feature type="non-terminal residue" evidence="2">
    <location>
        <position position="1"/>
    </location>
</feature>
<dbReference type="EMBL" id="KN766554">
    <property type="protein sequence ID" value="KIH47731.1"/>
    <property type="molecule type" value="Genomic_DNA"/>
</dbReference>
<dbReference type="PROSITE" id="PS50835">
    <property type="entry name" value="IG_LIKE"/>
    <property type="match status" value="1"/>
</dbReference>